<keyword evidence="1" id="KW-0472">Membrane</keyword>
<dbReference type="GO" id="GO:0003830">
    <property type="term" value="F:beta-1,4-mannosylglycoprotein 4-beta-N-acetylglucosaminyltransferase activity"/>
    <property type="evidence" value="ECO:0007669"/>
    <property type="project" value="InterPro"/>
</dbReference>
<keyword evidence="3" id="KW-1185">Reference proteome</keyword>
<dbReference type="KEGG" id="tps:THAPSDRAFT_7904"/>
<sequence length="429" mass="48834">MAALPPKEHPKVSPRLPTNVLFIGLILTAVISLYVQEKVLQTHLFPHNNDGAPYATTTNGHRQLRSSPPTMLFGDAKGSAKLLLKHAQTPRPVFDEAIHHEVERARCARYKLSYTPTTNKQRRRIFWGANIADDSWHAIASQAIETHGVFHSVAFVESNRTSMGDVRTLRFDYGSENKQLLTEGGMFGSQTKVTVDYYVNEDPEELETLFSLEREHAQRALIIEVWKRNGMTPNDIGYLSDTDETFSRDFLRAMQLCDVPQFVSEGKDGHNKCAAPKVYGLVAIFEGSPECASAEEIYHPALMIGECIEGIGDNTLHPKPTRHNNREFNWRTDNYTYHTHYSALHDKTNPPKANTLPSNVYFPLYNAADYRRTPGGYFYGDDHLPLYIGYHIHNFFDDMSVLRKKYKTYGHAQKNALTKPLSDMNRERV</sequence>
<dbReference type="InParanoid" id="B8C7V2"/>
<dbReference type="GeneID" id="7443489"/>
<reference evidence="2 3" key="1">
    <citation type="journal article" date="2004" name="Science">
        <title>The genome of the diatom Thalassiosira pseudonana: ecology, evolution, and metabolism.</title>
        <authorList>
            <person name="Armbrust E.V."/>
            <person name="Berges J.A."/>
            <person name="Bowler C."/>
            <person name="Green B.R."/>
            <person name="Martinez D."/>
            <person name="Putnam N.H."/>
            <person name="Zhou S."/>
            <person name="Allen A.E."/>
            <person name="Apt K.E."/>
            <person name="Bechner M."/>
            <person name="Brzezinski M.A."/>
            <person name="Chaal B.K."/>
            <person name="Chiovitti A."/>
            <person name="Davis A.K."/>
            <person name="Demarest M.S."/>
            <person name="Detter J.C."/>
            <person name="Glavina T."/>
            <person name="Goodstein D."/>
            <person name="Hadi M.Z."/>
            <person name="Hellsten U."/>
            <person name="Hildebrand M."/>
            <person name="Jenkins B.D."/>
            <person name="Jurka J."/>
            <person name="Kapitonov V.V."/>
            <person name="Kroger N."/>
            <person name="Lau W.W."/>
            <person name="Lane T.W."/>
            <person name="Larimer F.W."/>
            <person name="Lippmeier J.C."/>
            <person name="Lucas S."/>
            <person name="Medina M."/>
            <person name="Montsant A."/>
            <person name="Obornik M."/>
            <person name="Parker M.S."/>
            <person name="Palenik B."/>
            <person name="Pazour G.J."/>
            <person name="Richardson P.M."/>
            <person name="Rynearson T.A."/>
            <person name="Saito M.A."/>
            <person name="Schwartz D.C."/>
            <person name="Thamatrakoln K."/>
            <person name="Valentin K."/>
            <person name="Vardi A."/>
            <person name="Wilkerson F.P."/>
            <person name="Rokhsar D.S."/>
        </authorList>
    </citation>
    <scope>NUCLEOTIDE SEQUENCE [LARGE SCALE GENOMIC DNA]</scope>
    <source>
        <strain evidence="2 3">CCMP1335</strain>
    </source>
</reference>
<feature type="transmembrane region" description="Helical" evidence="1">
    <location>
        <begin position="16"/>
        <end position="35"/>
    </location>
</feature>
<dbReference type="GO" id="GO:0006044">
    <property type="term" value="P:N-acetylglucosamine metabolic process"/>
    <property type="evidence" value="ECO:0000318"/>
    <property type="project" value="GO_Central"/>
</dbReference>
<dbReference type="GO" id="GO:0016020">
    <property type="term" value="C:membrane"/>
    <property type="evidence" value="ECO:0007669"/>
    <property type="project" value="InterPro"/>
</dbReference>
<evidence type="ECO:0000313" key="2">
    <source>
        <dbReference type="EMBL" id="EED90173.1"/>
    </source>
</evidence>
<protein>
    <submittedName>
        <fullName evidence="2">Uncharacterized protein</fullName>
    </submittedName>
</protein>
<evidence type="ECO:0000256" key="1">
    <source>
        <dbReference type="SAM" id="Phobius"/>
    </source>
</evidence>
<keyword evidence="1" id="KW-1133">Transmembrane helix</keyword>
<dbReference type="EMBL" id="CM000645">
    <property type="protein sequence ID" value="EED90173.1"/>
    <property type="molecule type" value="Genomic_DNA"/>
</dbReference>
<dbReference type="Proteomes" id="UP000001449">
    <property type="component" value="Chromosome 9"/>
</dbReference>
<dbReference type="HOGENOM" id="CLU_048683_0_0_1"/>
<dbReference type="PaxDb" id="35128-Thaps7904"/>
<name>B8C7V2_THAPS</name>
<dbReference type="GO" id="GO:0016757">
    <property type="term" value="F:glycosyltransferase activity"/>
    <property type="evidence" value="ECO:0000318"/>
    <property type="project" value="GO_Central"/>
</dbReference>
<dbReference type="PANTHER" id="PTHR12224">
    <property type="entry name" value="BETA-1,4-MANNOSYL-GLYCOPROTEIN BETA-1,4-N-ACETYLGLUCOSAMINYL-TRANSFERASE"/>
    <property type="match status" value="1"/>
</dbReference>
<dbReference type="eggNOG" id="ENOG502RWQU">
    <property type="taxonomic scope" value="Eukaryota"/>
</dbReference>
<evidence type="ECO:0000313" key="3">
    <source>
        <dbReference type="Proteomes" id="UP000001449"/>
    </source>
</evidence>
<proteinExistence type="predicted"/>
<organism evidence="2 3">
    <name type="scientific">Thalassiosira pseudonana</name>
    <name type="common">Marine diatom</name>
    <name type="synonym">Cyclotella nana</name>
    <dbReference type="NCBI Taxonomy" id="35128"/>
    <lineage>
        <taxon>Eukaryota</taxon>
        <taxon>Sar</taxon>
        <taxon>Stramenopiles</taxon>
        <taxon>Ochrophyta</taxon>
        <taxon>Bacillariophyta</taxon>
        <taxon>Coscinodiscophyceae</taxon>
        <taxon>Thalassiosirophycidae</taxon>
        <taxon>Thalassiosirales</taxon>
        <taxon>Thalassiosiraceae</taxon>
        <taxon>Thalassiosira</taxon>
    </lineage>
</organism>
<keyword evidence="1" id="KW-0812">Transmembrane</keyword>
<accession>B8C7V2</accession>
<gene>
    <name evidence="2" type="ORF">THAPSDRAFT_7904</name>
</gene>
<dbReference type="InterPro" id="IPR006813">
    <property type="entry name" value="Glyco_trans_17"/>
</dbReference>
<dbReference type="AlphaFoldDB" id="B8C7V2"/>
<reference evidence="2 3" key="2">
    <citation type="journal article" date="2008" name="Nature">
        <title>The Phaeodactylum genome reveals the evolutionary history of diatom genomes.</title>
        <authorList>
            <person name="Bowler C."/>
            <person name="Allen A.E."/>
            <person name="Badger J.H."/>
            <person name="Grimwood J."/>
            <person name="Jabbari K."/>
            <person name="Kuo A."/>
            <person name="Maheswari U."/>
            <person name="Martens C."/>
            <person name="Maumus F."/>
            <person name="Otillar R.P."/>
            <person name="Rayko E."/>
            <person name="Salamov A."/>
            <person name="Vandepoele K."/>
            <person name="Beszteri B."/>
            <person name="Gruber A."/>
            <person name="Heijde M."/>
            <person name="Katinka M."/>
            <person name="Mock T."/>
            <person name="Valentin K."/>
            <person name="Verret F."/>
            <person name="Berges J.A."/>
            <person name="Brownlee C."/>
            <person name="Cadoret J.P."/>
            <person name="Chiovitti A."/>
            <person name="Choi C.J."/>
            <person name="Coesel S."/>
            <person name="De Martino A."/>
            <person name="Detter J.C."/>
            <person name="Durkin C."/>
            <person name="Falciatore A."/>
            <person name="Fournet J."/>
            <person name="Haruta M."/>
            <person name="Huysman M.J."/>
            <person name="Jenkins B.D."/>
            <person name="Jiroutova K."/>
            <person name="Jorgensen R.E."/>
            <person name="Joubert Y."/>
            <person name="Kaplan A."/>
            <person name="Kroger N."/>
            <person name="Kroth P.G."/>
            <person name="La Roche J."/>
            <person name="Lindquist E."/>
            <person name="Lommer M."/>
            <person name="Martin-Jezequel V."/>
            <person name="Lopez P.J."/>
            <person name="Lucas S."/>
            <person name="Mangogna M."/>
            <person name="McGinnis K."/>
            <person name="Medlin L.K."/>
            <person name="Montsant A."/>
            <person name="Oudot-Le Secq M.P."/>
            <person name="Napoli C."/>
            <person name="Obornik M."/>
            <person name="Parker M.S."/>
            <person name="Petit J.L."/>
            <person name="Porcel B.M."/>
            <person name="Poulsen N."/>
            <person name="Robison M."/>
            <person name="Rychlewski L."/>
            <person name="Rynearson T.A."/>
            <person name="Schmutz J."/>
            <person name="Shapiro H."/>
            <person name="Siaut M."/>
            <person name="Stanley M."/>
            <person name="Sussman M.R."/>
            <person name="Taylor A.R."/>
            <person name="Vardi A."/>
            <person name="von Dassow P."/>
            <person name="Vyverman W."/>
            <person name="Willis A."/>
            <person name="Wyrwicz L.S."/>
            <person name="Rokhsar D.S."/>
            <person name="Weissenbach J."/>
            <person name="Armbrust E.V."/>
            <person name="Green B.R."/>
            <person name="Van de Peer Y."/>
            <person name="Grigoriev I.V."/>
        </authorList>
    </citation>
    <scope>NUCLEOTIDE SEQUENCE [LARGE SCALE GENOMIC DNA]</scope>
    <source>
        <strain evidence="2 3">CCMP1335</strain>
    </source>
</reference>
<dbReference type="PANTHER" id="PTHR12224:SF0">
    <property type="entry name" value="BETA-1,4-MANNOSYL-GLYCOPROTEIN 4-BETA-N-ACETYLGLUCOSAMINYLTRANSFERASE"/>
    <property type="match status" value="1"/>
</dbReference>
<dbReference type="RefSeq" id="XP_002292198.1">
    <property type="nucleotide sequence ID" value="XM_002292162.1"/>
</dbReference>